<dbReference type="Proteomes" id="UP000465810">
    <property type="component" value="Unassembled WGS sequence"/>
</dbReference>
<sequence>MANNGRTKTEDGGTSFGRWLLEQTDRGGLIGELAKAAKADRGFPKDGDPETVRKRLNSLGADPDMHEALDDAELDWASF</sequence>
<name>A0A7X4GEP9_9SPHN</name>
<comment type="caution">
    <text evidence="2">The sequence shown here is derived from an EMBL/GenBank/DDBJ whole genome shotgun (WGS) entry which is preliminary data.</text>
</comment>
<evidence type="ECO:0000313" key="3">
    <source>
        <dbReference type="Proteomes" id="UP000465810"/>
    </source>
</evidence>
<feature type="region of interest" description="Disordered" evidence="1">
    <location>
        <begin position="40"/>
        <end position="64"/>
    </location>
</feature>
<dbReference type="SUPFAM" id="SSF140652">
    <property type="entry name" value="YozE-like"/>
    <property type="match status" value="1"/>
</dbReference>
<keyword evidence="3" id="KW-1185">Reference proteome</keyword>
<dbReference type="AlphaFoldDB" id="A0A7X4GEP9"/>
<dbReference type="Gene3D" id="1.10.150.260">
    <property type="entry name" value="YozE SAM-like"/>
    <property type="match status" value="1"/>
</dbReference>
<proteinExistence type="predicted"/>
<accession>A0A7X4GEP9</accession>
<dbReference type="EMBL" id="WVTD01000003">
    <property type="protein sequence ID" value="MYL97211.1"/>
    <property type="molecule type" value="Genomic_DNA"/>
</dbReference>
<evidence type="ECO:0000313" key="2">
    <source>
        <dbReference type="EMBL" id="MYL97211.1"/>
    </source>
</evidence>
<organism evidence="2 3">
    <name type="scientific">Novosphingobium silvae</name>
    <dbReference type="NCBI Taxonomy" id="2692619"/>
    <lineage>
        <taxon>Bacteria</taxon>
        <taxon>Pseudomonadati</taxon>
        <taxon>Pseudomonadota</taxon>
        <taxon>Alphaproteobacteria</taxon>
        <taxon>Sphingomonadales</taxon>
        <taxon>Sphingomonadaceae</taxon>
        <taxon>Novosphingobium</taxon>
    </lineage>
</organism>
<protein>
    <recommendedName>
        <fullName evidence="4">YozE SAM-like domain-containing protein</fullName>
    </recommendedName>
</protein>
<feature type="compositionally biased region" description="Basic and acidic residues" evidence="1">
    <location>
        <begin position="40"/>
        <end position="53"/>
    </location>
</feature>
<evidence type="ECO:0008006" key="4">
    <source>
        <dbReference type="Google" id="ProtNLM"/>
    </source>
</evidence>
<gene>
    <name evidence="2" type="ORF">GR702_05425</name>
</gene>
<evidence type="ECO:0000256" key="1">
    <source>
        <dbReference type="SAM" id="MobiDB-lite"/>
    </source>
</evidence>
<dbReference type="InterPro" id="IPR036806">
    <property type="entry name" value="YozE_SAM-like_sf"/>
</dbReference>
<reference evidence="2 3" key="1">
    <citation type="submission" date="2019-12" db="EMBL/GenBank/DDBJ databases">
        <authorList>
            <person name="Feng G."/>
            <person name="Zhu H."/>
        </authorList>
    </citation>
    <scope>NUCLEOTIDE SEQUENCE [LARGE SCALE GENOMIC DNA]</scope>
    <source>
        <strain evidence="2 3">FGD1</strain>
    </source>
</reference>